<dbReference type="KEGG" id="aqu:100633514"/>
<dbReference type="InterPro" id="IPR007992">
    <property type="entry name" value="CybS"/>
</dbReference>
<evidence type="ECO:0000313" key="14">
    <source>
        <dbReference type="Proteomes" id="UP000007879"/>
    </source>
</evidence>
<feature type="transmembrane region" description="Helical" evidence="12">
    <location>
        <begin position="115"/>
        <end position="136"/>
    </location>
</feature>
<dbReference type="OrthoDB" id="18577at2759"/>
<keyword evidence="4 12" id="KW-0812">Transmembrane</keyword>
<dbReference type="GO" id="GO:0020037">
    <property type="term" value="F:heme binding"/>
    <property type="evidence" value="ECO:0007669"/>
    <property type="project" value="TreeGrafter"/>
</dbReference>
<proteinExistence type="inferred from homology"/>
<keyword evidence="7 12" id="KW-1133">Transmembrane helix</keyword>
<keyword evidence="3 12" id="KW-0813">Transport</keyword>
<feature type="binding site" description="axial binding residue" evidence="11">
    <location>
        <position position="95"/>
    </location>
    <ligand>
        <name>heme b</name>
        <dbReference type="ChEBI" id="CHEBI:60344"/>
        <note>ligand shared with SDHC</note>
    </ligand>
    <ligandPart>
        <name>Fe</name>
        <dbReference type="ChEBI" id="CHEBI:18248"/>
    </ligandPart>
</feature>
<keyword evidence="5 12" id="KW-0999">Mitochondrion inner membrane</keyword>
<comment type="subcellular location">
    <subcellularLocation>
        <location evidence="1 12">Mitochondrion inner membrane</location>
        <topology evidence="1 12">Multi-pass membrane protein</topology>
    </subcellularLocation>
</comment>
<keyword evidence="9 12" id="KW-0472">Membrane</keyword>
<dbReference type="Gene3D" id="1.20.1300.10">
    <property type="entry name" value="Fumarate reductase/succinate dehydrogenase, transmembrane subunit"/>
    <property type="match status" value="1"/>
</dbReference>
<evidence type="ECO:0000256" key="11">
    <source>
        <dbReference type="PIRSR" id="PIRSR607992-2"/>
    </source>
</evidence>
<evidence type="ECO:0000256" key="6">
    <source>
        <dbReference type="ARBA" id="ARBA00022946"/>
    </source>
</evidence>
<evidence type="ECO:0000256" key="3">
    <source>
        <dbReference type="ARBA" id="ARBA00022448"/>
    </source>
</evidence>
<reference evidence="14" key="1">
    <citation type="journal article" date="2010" name="Nature">
        <title>The Amphimedon queenslandica genome and the evolution of animal complexity.</title>
        <authorList>
            <person name="Srivastava M."/>
            <person name="Simakov O."/>
            <person name="Chapman J."/>
            <person name="Fahey B."/>
            <person name="Gauthier M.E."/>
            <person name="Mitros T."/>
            <person name="Richards G.S."/>
            <person name="Conaco C."/>
            <person name="Dacre M."/>
            <person name="Hellsten U."/>
            <person name="Larroux C."/>
            <person name="Putnam N.H."/>
            <person name="Stanke M."/>
            <person name="Adamska M."/>
            <person name="Darling A."/>
            <person name="Degnan S.M."/>
            <person name="Oakley T.H."/>
            <person name="Plachetzki D.C."/>
            <person name="Zhai Y."/>
            <person name="Adamski M."/>
            <person name="Calcino A."/>
            <person name="Cummins S.F."/>
            <person name="Goodstein D.M."/>
            <person name="Harris C."/>
            <person name="Jackson D.J."/>
            <person name="Leys S.P."/>
            <person name="Shu S."/>
            <person name="Woodcroft B.J."/>
            <person name="Vervoort M."/>
            <person name="Kosik K.S."/>
            <person name="Manning G."/>
            <person name="Degnan B.M."/>
            <person name="Rokhsar D.S."/>
        </authorList>
    </citation>
    <scope>NUCLEOTIDE SEQUENCE [LARGE SCALE GENOMIC DNA]</scope>
</reference>
<reference evidence="13" key="2">
    <citation type="submission" date="2017-05" db="UniProtKB">
        <authorList>
            <consortium name="EnsemblMetazoa"/>
        </authorList>
    </citation>
    <scope>IDENTIFICATION</scope>
</reference>
<keyword evidence="12" id="KW-0349">Heme</keyword>
<evidence type="ECO:0000256" key="2">
    <source>
        <dbReference type="ARBA" id="ARBA00007294"/>
    </source>
</evidence>
<dbReference type="FunCoup" id="A0A1X7UQA4">
    <property type="interactions" value="510"/>
</dbReference>
<dbReference type="STRING" id="400682.A0A1X7UQA4"/>
<feature type="transmembrane region" description="Helical" evidence="12">
    <location>
        <begin position="64"/>
        <end position="80"/>
    </location>
</feature>
<dbReference type="GO" id="GO:0048039">
    <property type="term" value="F:ubiquinone binding"/>
    <property type="evidence" value="ECO:0007669"/>
    <property type="project" value="TreeGrafter"/>
</dbReference>
<keyword evidence="11" id="KW-0408">Iron</keyword>
<sequence length="152" mass="16434">MAAGSILVARALCRGSLSPMWTKPLPSINVLAMSSPKKQLMSRSLSTSTVAKSSSGKHWFSERIVSVAIMGLIPAGLMYPNPIIDYSIAVLLPLHIHWGIASVVVDYVPKSIQMVTKVFLSTLTLLTVGGLVYLTYTDVGVCNAVRMLWTIN</sequence>
<protein>
    <recommendedName>
        <fullName evidence="12">Succinate dehydrogenase [ubiquinone] cytochrome b small subunit</fullName>
    </recommendedName>
</protein>
<dbReference type="AlphaFoldDB" id="A0A1X7UQA4"/>
<dbReference type="EnsemblMetazoa" id="XM_003387040.3">
    <property type="protein sequence ID" value="XP_003387088.1"/>
    <property type="gene ID" value="LOC100633514"/>
</dbReference>
<evidence type="ECO:0000256" key="4">
    <source>
        <dbReference type="ARBA" id="ARBA00022692"/>
    </source>
</evidence>
<dbReference type="OMA" id="HHWTIER"/>
<dbReference type="Proteomes" id="UP000007879">
    <property type="component" value="Unassembled WGS sequence"/>
</dbReference>
<dbReference type="GO" id="GO:0006121">
    <property type="term" value="P:mitochondrial electron transport, succinate to ubiquinone"/>
    <property type="evidence" value="ECO:0007669"/>
    <property type="project" value="TreeGrafter"/>
</dbReference>
<dbReference type="InterPro" id="IPR034804">
    <property type="entry name" value="SQR/QFR_C/D"/>
</dbReference>
<name>A0A1X7UQA4_AMPQE</name>
<dbReference type="InParanoid" id="A0A1X7UQA4"/>
<evidence type="ECO:0000256" key="5">
    <source>
        <dbReference type="ARBA" id="ARBA00022792"/>
    </source>
</evidence>
<dbReference type="GO" id="GO:0006099">
    <property type="term" value="P:tricarboxylic acid cycle"/>
    <property type="evidence" value="ECO:0007669"/>
    <property type="project" value="UniProtKB-KW"/>
</dbReference>
<comment type="function">
    <text evidence="12">Membrane-anchoring subunit of succinate dehydrogenase (SDH) that is involved in complex II of the mitochondrial electron transport chain and is responsible for transferring electrons from succinate to ubiquinone (coenzyme Q).</text>
</comment>
<evidence type="ECO:0000256" key="9">
    <source>
        <dbReference type="ARBA" id="ARBA00023136"/>
    </source>
</evidence>
<gene>
    <name evidence="13" type="primary">100633514</name>
</gene>
<comment type="similarity">
    <text evidence="2 12">Belongs to the CybS family.</text>
</comment>
<feature type="binding site" evidence="10">
    <location>
        <position position="107"/>
    </location>
    <ligand>
        <name>a ubiquinone</name>
        <dbReference type="ChEBI" id="CHEBI:16389"/>
        <note>ligand shared with IP/SDHB</note>
    </ligand>
</feature>
<dbReference type="Pfam" id="PF05328">
    <property type="entry name" value="CybS"/>
    <property type="match status" value="1"/>
</dbReference>
<accession>A0A1X7UQA4</accession>
<evidence type="ECO:0000256" key="10">
    <source>
        <dbReference type="PIRSR" id="PIRSR607992-1"/>
    </source>
</evidence>
<evidence type="ECO:0000256" key="12">
    <source>
        <dbReference type="RuleBase" id="RU364031"/>
    </source>
</evidence>
<keyword evidence="12" id="KW-0249">Electron transport</keyword>
<dbReference type="eggNOG" id="KOG4097">
    <property type="taxonomic scope" value="Eukaryota"/>
</dbReference>
<keyword evidence="6 12" id="KW-0809">Transit peptide</keyword>
<evidence type="ECO:0000313" key="13">
    <source>
        <dbReference type="EnsemblMetazoa" id="Aqu2.1.29948_001"/>
    </source>
</evidence>
<feature type="transmembrane region" description="Helical" evidence="12">
    <location>
        <begin position="86"/>
        <end position="108"/>
    </location>
</feature>
<organism evidence="13">
    <name type="scientific">Amphimedon queenslandica</name>
    <name type="common">Sponge</name>
    <dbReference type="NCBI Taxonomy" id="400682"/>
    <lineage>
        <taxon>Eukaryota</taxon>
        <taxon>Metazoa</taxon>
        <taxon>Porifera</taxon>
        <taxon>Demospongiae</taxon>
        <taxon>Heteroscleromorpha</taxon>
        <taxon>Haplosclerida</taxon>
        <taxon>Niphatidae</taxon>
        <taxon>Amphimedon</taxon>
    </lineage>
</organism>
<dbReference type="PANTHER" id="PTHR13337">
    <property type="entry name" value="SUCCINATE DEHYDROGENASE"/>
    <property type="match status" value="1"/>
</dbReference>
<evidence type="ECO:0000256" key="7">
    <source>
        <dbReference type="ARBA" id="ARBA00022989"/>
    </source>
</evidence>
<dbReference type="PANTHER" id="PTHR13337:SF2">
    <property type="entry name" value="SUCCINATE DEHYDROGENASE [UBIQUINONE] CYTOCHROME B SMALL SUBUNIT, MITOCHONDRIAL"/>
    <property type="match status" value="1"/>
</dbReference>
<dbReference type="GO" id="GO:0005743">
    <property type="term" value="C:mitochondrial inner membrane"/>
    <property type="evidence" value="ECO:0007669"/>
    <property type="project" value="UniProtKB-SubCell"/>
</dbReference>
<keyword evidence="12" id="KW-0816">Tricarboxylic acid cycle</keyword>
<evidence type="ECO:0000256" key="8">
    <source>
        <dbReference type="ARBA" id="ARBA00023128"/>
    </source>
</evidence>
<dbReference type="EnsemblMetazoa" id="Aqu2.1.29948_001">
    <property type="protein sequence ID" value="Aqu2.1.29948_001"/>
    <property type="gene ID" value="Aqu2.1.29948"/>
</dbReference>
<evidence type="ECO:0000256" key="1">
    <source>
        <dbReference type="ARBA" id="ARBA00004448"/>
    </source>
</evidence>
<dbReference type="GO" id="GO:0046872">
    <property type="term" value="F:metal ion binding"/>
    <property type="evidence" value="ECO:0007669"/>
    <property type="project" value="UniProtKB-KW"/>
</dbReference>
<keyword evidence="11 12" id="KW-0479">Metal-binding</keyword>
<keyword evidence="8 12" id="KW-0496">Mitochondrion</keyword>
<keyword evidence="14" id="KW-1185">Reference proteome</keyword>